<feature type="transmembrane region" description="Helical" evidence="1">
    <location>
        <begin position="309"/>
        <end position="329"/>
    </location>
</feature>
<proteinExistence type="predicted"/>
<feature type="transmembrane region" description="Helical" evidence="1">
    <location>
        <begin position="7"/>
        <end position="25"/>
    </location>
</feature>
<dbReference type="EMBL" id="CP134206">
    <property type="protein sequence ID" value="WND06307.1"/>
    <property type="molecule type" value="Genomic_DNA"/>
</dbReference>
<dbReference type="InterPro" id="IPR049458">
    <property type="entry name" value="EpsG-like"/>
</dbReference>
<dbReference type="RefSeq" id="WP_151795245.1">
    <property type="nucleotide sequence ID" value="NZ_BKPH01000008.1"/>
</dbReference>
<evidence type="ECO:0000256" key="1">
    <source>
        <dbReference type="SAM" id="Phobius"/>
    </source>
</evidence>
<dbReference type="AlphaFoldDB" id="A0AB38YXX7"/>
<feature type="transmembrane region" description="Helical" evidence="1">
    <location>
        <begin position="98"/>
        <end position="115"/>
    </location>
</feature>
<name>A0AB38YXX7_9GAMM</name>
<feature type="transmembrane region" description="Helical" evidence="1">
    <location>
        <begin position="228"/>
        <end position="247"/>
    </location>
</feature>
<accession>A0AB38YXX7</accession>
<reference evidence="2" key="1">
    <citation type="submission" date="2023-09" db="EMBL/GenBank/DDBJ databases">
        <title>Acinetobacter soli.</title>
        <authorList>
            <person name="Kim B."/>
            <person name="Kim D."/>
            <person name="Park D."/>
        </authorList>
    </citation>
    <scope>NUCLEOTIDE SEQUENCE</scope>
    <source>
        <strain evidence="2">2023.05</strain>
    </source>
</reference>
<keyword evidence="1" id="KW-1133">Transmembrane helix</keyword>
<keyword evidence="1" id="KW-0812">Transmembrane</keyword>
<gene>
    <name evidence="2" type="ORF">RHP80_03915</name>
</gene>
<dbReference type="Proteomes" id="UP001256400">
    <property type="component" value="Chromosome"/>
</dbReference>
<feature type="transmembrane region" description="Helical" evidence="1">
    <location>
        <begin position="259"/>
        <end position="276"/>
    </location>
</feature>
<feature type="transmembrane region" description="Helical" evidence="1">
    <location>
        <begin position="145"/>
        <end position="172"/>
    </location>
</feature>
<evidence type="ECO:0000313" key="2">
    <source>
        <dbReference type="EMBL" id="WND06307.1"/>
    </source>
</evidence>
<keyword evidence="1" id="KW-0472">Membrane</keyword>
<dbReference type="Pfam" id="PF14897">
    <property type="entry name" value="EpsG"/>
    <property type="match status" value="1"/>
</dbReference>
<sequence length="344" mass="40702">MLVNKNFLYFLLIIPVILIVGNRGATLDTYNYYYVFKNIDNYDLTSYWGFYSESGFELGWGLYSKAISIVSNSSFVLFSIFSFLIFLVIYKISNIYKLNYLHVMCFYLASGFFMLQQFMQIRQAFSVPVALLASLLFLKDMRLKSFLLFLLAFLFHQTTLAFILVFFAYLFLDKKYPLGNSLKRFHILSFLFIIITFILSRVVFLPLAFSLFDRLVAYANDDQYSESVGFFGLANIKYYVEFIVILLLANNKLIKDKNFIYMFFLFVIGLSLRISFYDFEILSGRLSNVFLFVEIFILPYVFYHRLKPITFYLVIFFYFLIVGFTTWYFRAAPFLEQAYFIPLS</sequence>
<organism evidence="2 3">
    <name type="scientific">Acinetobacter soli</name>
    <dbReference type="NCBI Taxonomy" id="487316"/>
    <lineage>
        <taxon>Bacteria</taxon>
        <taxon>Pseudomonadati</taxon>
        <taxon>Pseudomonadota</taxon>
        <taxon>Gammaproteobacteria</taxon>
        <taxon>Moraxellales</taxon>
        <taxon>Moraxellaceae</taxon>
        <taxon>Acinetobacter</taxon>
    </lineage>
</organism>
<protein>
    <submittedName>
        <fullName evidence="2">EpsG family protein</fullName>
    </submittedName>
</protein>
<feature type="transmembrane region" description="Helical" evidence="1">
    <location>
        <begin position="282"/>
        <end position="302"/>
    </location>
</feature>
<evidence type="ECO:0000313" key="3">
    <source>
        <dbReference type="Proteomes" id="UP001256400"/>
    </source>
</evidence>
<feature type="transmembrane region" description="Helical" evidence="1">
    <location>
        <begin position="75"/>
        <end position="92"/>
    </location>
</feature>
<feature type="transmembrane region" description="Helical" evidence="1">
    <location>
        <begin position="184"/>
        <end position="208"/>
    </location>
</feature>